<keyword evidence="13" id="KW-0812">Transmembrane</keyword>
<feature type="compositionally biased region" description="Basic and acidic residues" evidence="12">
    <location>
        <begin position="768"/>
        <end position="778"/>
    </location>
</feature>
<dbReference type="InterPro" id="IPR050164">
    <property type="entry name" value="Peptidase_C19"/>
</dbReference>
<keyword evidence="8" id="KW-0378">Hydrolase</keyword>
<comment type="caution">
    <text evidence="16">The sequence shown here is derived from an EMBL/GenBank/DDBJ whole genome shotgun (WGS) entry which is preliminary data.</text>
</comment>
<evidence type="ECO:0000313" key="16">
    <source>
        <dbReference type="EMBL" id="VVA91610.1"/>
    </source>
</evidence>
<gene>
    <name evidence="16" type="ORF">ANE_LOCUS2055</name>
</gene>
<dbReference type="InterPro" id="IPR038765">
    <property type="entry name" value="Papain-like_cys_pep_sf"/>
</dbReference>
<dbReference type="CDD" id="cd02661">
    <property type="entry name" value="Peptidase_C19E"/>
    <property type="match status" value="1"/>
</dbReference>
<dbReference type="EC" id="3.4.19.12" evidence="3"/>
<dbReference type="FunFam" id="3.90.70.10:FF:000026">
    <property type="entry name" value="Ubiquitin carboxyl-terminal hydrolase 15"/>
    <property type="match status" value="1"/>
</dbReference>
<feature type="compositionally biased region" description="Low complexity" evidence="12">
    <location>
        <begin position="793"/>
        <end position="802"/>
    </location>
</feature>
<dbReference type="EMBL" id="CABITT030000001">
    <property type="protein sequence ID" value="VVA91610.1"/>
    <property type="molecule type" value="Genomic_DNA"/>
</dbReference>
<dbReference type="InterPro" id="IPR028889">
    <property type="entry name" value="USP"/>
</dbReference>
<evidence type="ECO:0000256" key="8">
    <source>
        <dbReference type="ARBA" id="ARBA00022801"/>
    </source>
</evidence>
<evidence type="ECO:0000256" key="6">
    <source>
        <dbReference type="ARBA" id="ARBA00022771"/>
    </source>
</evidence>
<keyword evidence="4" id="KW-0645">Protease</keyword>
<dbReference type="GO" id="GO:0016579">
    <property type="term" value="P:protein deubiquitination"/>
    <property type="evidence" value="ECO:0007669"/>
    <property type="project" value="InterPro"/>
</dbReference>
<dbReference type="InterPro" id="IPR002893">
    <property type="entry name" value="Znf_MYND"/>
</dbReference>
<evidence type="ECO:0000256" key="3">
    <source>
        <dbReference type="ARBA" id="ARBA00012759"/>
    </source>
</evidence>
<keyword evidence="9" id="KW-0788">Thiol protease</keyword>
<dbReference type="PROSITE" id="PS00972">
    <property type="entry name" value="USP_1"/>
    <property type="match status" value="1"/>
</dbReference>
<feature type="region of interest" description="Disordered" evidence="12">
    <location>
        <begin position="321"/>
        <end position="371"/>
    </location>
</feature>
<evidence type="ECO:0000256" key="1">
    <source>
        <dbReference type="ARBA" id="ARBA00000707"/>
    </source>
</evidence>
<feature type="domain" description="USP" evidence="14">
    <location>
        <begin position="443"/>
        <end position="749"/>
    </location>
</feature>
<dbReference type="PANTHER" id="PTHR24006">
    <property type="entry name" value="UBIQUITIN CARBOXYL-TERMINAL HYDROLASE"/>
    <property type="match status" value="1"/>
</dbReference>
<evidence type="ECO:0000256" key="7">
    <source>
        <dbReference type="ARBA" id="ARBA00022786"/>
    </source>
</evidence>
<keyword evidence="6 11" id="KW-0863">Zinc-finger</keyword>
<comment type="catalytic activity">
    <reaction evidence="1">
        <text>Thiol-dependent hydrolysis of ester, thioester, amide, peptide and isopeptide bonds formed by the C-terminal Gly of ubiquitin (a 76-residue protein attached to proteins as an intracellular targeting signal).</text>
        <dbReference type="EC" id="3.4.19.12"/>
    </reaction>
</comment>
<dbReference type="PANTHER" id="PTHR24006:SF685">
    <property type="entry name" value="UBIQUITIN CARBOXYL-TERMINAL HYDROLASE 15"/>
    <property type="match status" value="1"/>
</dbReference>
<evidence type="ECO:0000256" key="12">
    <source>
        <dbReference type="SAM" id="MobiDB-lite"/>
    </source>
</evidence>
<keyword evidence="7" id="KW-0833">Ubl conjugation pathway</keyword>
<dbReference type="Pfam" id="PF01753">
    <property type="entry name" value="zf-MYND"/>
    <property type="match status" value="1"/>
</dbReference>
<dbReference type="GO" id="GO:0008270">
    <property type="term" value="F:zinc ion binding"/>
    <property type="evidence" value="ECO:0007669"/>
    <property type="project" value="UniProtKB-KW"/>
</dbReference>
<evidence type="ECO:0000256" key="10">
    <source>
        <dbReference type="ARBA" id="ARBA00022833"/>
    </source>
</evidence>
<keyword evidence="10" id="KW-0862">Zinc</keyword>
<reference evidence="16" key="1">
    <citation type="submission" date="2019-07" db="EMBL/GenBank/DDBJ databases">
        <authorList>
            <person name="Dittberner H."/>
        </authorList>
    </citation>
    <scope>NUCLEOTIDE SEQUENCE [LARGE SCALE GENOMIC DNA]</scope>
</reference>
<comment type="similarity">
    <text evidence="2">Belongs to the peptidase C19 family.</text>
</comment>
<sequence length="916" mass="102990">MLEPRGADIPILFLVLVVLPVVAYILLGKWSDTSEKRGRVKLLAQMAAEEALRAETVVNTNRALRFETVASDNRALRTKTKTVSAASGAVRDESVAGLSGIKAEQRSDSVAATRGVPVVVPFDNNELHVCAKCFGPAKTRCSRCKSVRYCSGKCQIIHWRLAHKDECVPVETCSPSSERVSFENDSVLYNYGMDSTMYSNNIKQAAKGKTSKSSVEFASLGISQIDITPEVNTQGRKGVGKRNSSKSNRESSRSDGAIMLDSSEEVSRSEAACVSGDNKKGHTKHKSRSSSYSVEANPIRHSVDNSCMQMNGQHFASGLQESHKHENNLGARSSFDCPNAHFPPNGTRTATLPKSGVTRYGEQSCTEPSKKGQLAAVSKTVRAKDTGIAEESNGISSTMGLMKMMGLRNSSKHDDRHKNLKMLFPYEEFVKFFQCEVFDLSPRGLVNCGNSCYANAVLQSLTCTKPLVAYLLRRSHSRSCSGKDWCLMCELEQHVMMLRERGGPLSASRILSHMRSINCQIGDGSQEDAHEFLRLLVASMQSICLERLGGETKVDPRLQETTLVQHMFGGRLRSKVKCLRCDHESERYENIMDLTLEIYGWVESLQDALTQFTRPEDLDGENMYRCSRCAGYVRARKELSIHEAPNILTIVLKRFQEGRYGKINKCISFPEMLDMNPFMTRTGDVPPLYMLYAVIVHLDTLNASFSGHYISYVKDLRGNWFRIDDSEIHQVPMTQVMSEGAYMLFYMRSYPRPQRGEQNGKAQVRHSQPRDEMKEQRKPTNRFKPRADHHIPESSSSEWSLFTSSDEASMTTESTRDSFSTVDYTDVCHVVDTSSPFSIFNNLYHNVEPSPHNTVACRMFSGTKPETRYFVEEETNHNKTVVMDSSSQDYYQQSMYVNYETNPGFDNGQDRTYSYW</sequence>
<dbReference type="InterPro" id="IPR018200">
    <property type="entry name" value="USP_CS"/>
</dbReference>
<evidence type="ECO:0000256" key="11">
    <source>
        <dbReference type="PROSITE-ProRule" id="PRU00134"/>
    </source>
</evidence>
<dbReference type="GO" id="GO:0005829">
    <property type="term" value="C:cytosol"/>
    <property type="evidence" value="ECO:0007669"/>
    <property type="project" value="TreeGrafter"/>
</dbReference>
<dbReference type="FunFam" id="6.10.140.2220:FF:000006">
    <property type="entry name" value="Ubiquitin carboxyl-terminal hydrolase 15"/>
    <property type="match status" value="1"/>
</dbReference>
<organism evidence="16 17">
    <name type="scientific">Arabis nemorensis</name>
    <dbReference type="NCBI Taxonomy" id="586526"/>
    <lineage>
        <taxon>Eukaryota</taxon>
        <taxon>Viridiplantae</taxon>
        <taxon>Streptophyta</taxon>
        <taxon>Embryophyta</taxon>
        <taxon>Tracheophyta</taxon>
        <taxon>Spermatophyta</taxon>
        <taxon>Magnoliopsida</taxon>
        <taxon>eudicotyledons</taxon>
        <taxon>Gunneridae</taxon>
        <taxon>Pentapetalae</taxon>
        <taxon>rosids</taxon>
        <taxon>malvids</taxon>
        <taxon>Brassicales</taxon>
        <taxon>Brassicaceae</taxon>
        <taxon>Arabideae</taxon>
        <taxon>Arabis</taxon>
    </lineage>
</organism>
<keyword evidence="17" id="KW-1185">Reference proteome</keyword>
<keyword evidence="13" id="KW-0472">Membrane</keyword>
<dbReference type="SUPFAM" id="SSF144232">
    <property type="entry name" value="HIT/MYND zinc finger-like"/>
    <property type="match status" value="1"/>
</dbReference>
<dbReference type="PROSITE" id="PS50235">
    <property type="entry name" value="USP_3"/>
    <property type="match status" value="1"/>
</dbReference>
<name>A0A565AQC0_9BRAS</name>
<evidence type="ECO:0000313" key="17">
    <source>
        <dbReference type="Proteomes" id="UP000489600"/>
    </source>
</evidence>
<keyword evidence="5" id="KW-0479">Metal-binding</keyword>
<dbReference type="PROSITE" id="PS50865">
    <property type="entry name" value="ZF_MYND_2"/>
    <property type="match status" value="1"/>
</dbReference>
<dbReference type="GO" id="GO:0004843">
    <property type="term" value="F:cysteine-type deubiquitinase activity"/>
    <property type="evidence" value="ECO:0007669"/>
    <property type="project" value="UniProtKB-EC"/>
</dbReference>
<keyword evidence="13" id="KW-1133">Transmembrane helix</keyword>
<evidence type="ECO:0000259" key="14">
    <source>
        <dbReference type="PROSITE" id="PS50235"/>
    </source>
</evidence>
<feature type="region of interest" description="Disordered" evidence="12">
    <location>
        <begin position="229"/>
        <end position="297"/>
    </location>
</feature>
<dbReference type="SUPFAM" id="SSF54001">
    <property type="entry name" value="Cysteine proteinases"/>
    <property type="match status" value="1"/>
</dbReference>
<evidence type="ECO:0000256" key="13">
    <source>
        <dbReference type="SAM" id="Phobius"/>
    </source>
</evidence>
<protein>
    <recommendedName>
        <fullName evidence="3">ubiquitinyl hydrolase 1</fullName>
        <ecNumber evidence="3">3.4.19.12</ecNumber>
    </recommendedName>
</protein>
<feature type="domain" description="MYND-type" evidence="15">
    <location>
        <begin position="130"/>
        <end position="167"/>
    </location>
</feature>
<proteinExistence type="inferred from homology"/>
<dbReference type="Pfam" id="PF00443">
    <property type="entry name" value="UCH"/>
    <property type="match status" value="1"/>
</dbReference>
<accession>A0A565AQC0</accession>
<dbReference type="GO" id="GO:0006508">
    <property type="term" value="P:proteolysis"/>
    <property type="evidence" value="ECO:0007669"/>
    <property type="project" value="UniProtKB-KW"/>
</dbReference>
<dbReference type="InterPro" id="IPR001394">
    <property type="entry name" value="Peptidase_C19_UCH"/>
</dbReference>
<feature type="transmembrane region" description="Helical" evidence="13">
    <location>
        <begin position="7"/>
        <end position="27"/>
    </location>
</feature>
<dbReference type="GO" id="GO:0005634">
    <property type="term" value="C:nucleus"/>
    <property type="evidence" value="ECO:0007669"/>
    <property type="project" value="TreeGrafter"/>
</dbReference>
<dbReference type="Gene3D" id="3.90.70.10">
    <property type="entry name" value="Cysteine proteinases"/>
    <property type="match status" value="1"/>
</dbReference>
<evidence type="ECO:0000256" key="4">
    <source>
        <dbReference type="ARBA" id="ARBA00022670"/>
    </source>
</evidence>
<dbReference type="AlphaFoldDB" id="A0A565AQC0"/>
<evidence type="ECO:0000256" key="2">
    <source>
        <dbReference type="ARBA" id="ARBA00009085"/>
    </source>
</evidence>
<evidence type="ECO:0000256" key="5">
    <source>
        <dbReference type="ARBA" id="ARBA00022723"/>
    </source>
</evidence>
<dbReference type="OrthoDB" id="420187at2759"/>
<evidence type="ECO:0000256" key="9">
    <source>
        <dbReference type="ARBA" id="ARBA00022807"/>
    </source>
</evidence>
<dbReference type="Gene3D" id="6.10.140.2220">
    <property type="match status" value="1"/>
</dbReference>
<feature type="region of interest" description="Disordered" evidence="12">
    <location>
        <begin position="753"/>
        <end position="802"/>
    </location>
</feature>
<evidence type="ECO:0000259" key="15">
    <source>
        <dbReference type="PROSITE" id="PS50865"/>
    </source>
</evidence>
<dbReference type="Proteomes" id="UP000489600">
    <property type="component" value="Unassembled WGS sequence"/>
</dbReference>